<accession>A0A669PJ33</accession>
<protein>
    <submittedName>
        <fullName evidence="1">Uncharacterized protein</fullName>
    </submittedName>
</protein>
<dbReference type="Ensembl" id="ENSPCLT00000008807.1">
    <property type="protein sequence ID" value="ENSPCLP00000006413.1"/>
    <property type="gene ID" value="ENSPCLG00000005352.1"/>
</dbReference>
<keyword evidence="2" id="KW-1185">Reference proteome</keyword>
<proteinExistence type="predicted"/>
<name>A0A669PJ33_PHACC</name>
<evidence type="ECO:0000313" key="2">
    <source>
        <dbReference type="Proteomes" id="UP000472261"/>
    </source>
</evidence>
<reference evidence="1" key="1">
    <citation type="submission" date="2025-08" db="UniProtKB">
        <authorList>
            <consortium name="Ensembl"/>
        </authorList>
    </citation>
    <scope>IDENTIFICATION</scope>
</reference>
<sequence length="100" mass="10771">MGSALKWDHGALYPFLLSYLGWRSPQGWFWDGNSRAAAITCHGDGAVQGEGGLLGDDASFHLLLLVWARGCGSLGTPQSGCCSRGPWRRRGHAEGQARWG</sequence>
<reference evidence="1" key="2">
    <citation type="submission" date="2025-09" db="UniProtKB">
        <authorList>
            <consortium name="Ensembl"/>
        </authorList>
    </citation>
    <scope>IDENTIFICATION</scope>
</reference>
<organism evidence="1 2">
    <name type="scientific">Phasianus colchicus</name>
    <name type="common">Common pheasant</name>
    <dbReference type="NCBI Taxonomy" id="9054"/>
    <lineage>
        <taxon>Eukaryota</taxon>
        <taxon>Metazoa</taxon>
        <taxon>Chordata</taxon>
        <taxon>Craniata</taxon>
        <taxon>Vertebrata</taxon>
        <taxon>Euteleostomi</taxon>
        <taxon>Archelosauria</taxon>
        <taxon>Archosauria</taxon>
        <taxon>Dinosauria</taxon>
        <taxon>Saurischia</taxon>
        <taxon>Theropoda</taxon>
        <taxon>Coelurosauria</taxon>
        <taxon>Aves</taxon>
        <taxon>Neognathae</taxon>
        <taxon>Galloanserae</taxon>
        <taxon>Galliformes</taxon>
        <taxon>Phasianidae</taxon>
        <taxon>Phasianinae</taxon>
        <taxon>Phasianus</taxon>
    </lineage>
</organism>
<dbReference type="Proteomes" id="UP000472261">
    <property type="component" value="Unplaced"/>
</dbReference>
<dbReference type="AlphaFoldDB" id="A0A669PJ33"/>
<evidence type="ECO:0000313" key="1">
    <source>
        <dbReference type="Ensembl" id="ENSPCLP00000006413.1"/>
    </source>
</evidence>